<gene>
    <name evidence="1" type="ORF">BME96_07045</name>
</gene>
<proteinExistence type="predicted"/>
<evidence type="ECO:0008006" key="3">
    <source>
        <dbReference type="Google" id="ProtNLM"/>
    </source>
</evidence>
<accession>A0AAC9IZE5</accession>
<dbReference type="AlphaFoldDB" id="A0AAC9IZE5"/>
<sequence length="70" mass="7878">MEVINVREENMSDLTVNTLMKQAQKSGLTYNQAKEFIAKTTGGHGTHIYSNTDVEEVKIKNQESMDNKST</sequence>
<dbReference type="EMBL" id="CP017962">
    <property type="protein sequence ID" value="APC47943.1"/>
    <property type="molecule type" value="Genomic_DNA"/>
</dbReference>
<evidence type="ECO:0000313" key="1">
    <source>
        <dbReference type="EMBL" id="APC47943.1"/>
    </source>
</evidence>
<dbReference type="KEGG" id="vhl:BME96_07045"/>
<reference evidence="1 2" key="1">
    <citation type="submission" date="2016-11" db="EMBL/GenBank/DDBJ databases">
        <title>Complete genome sequencing of Virgibacillus halodenitrificans PDB-F2.</title>
        <authorList>
            <person name="Sun Z."/>
            <person name="Zhou Y."/>
            <person name="Li H."/>
        </authorList>
    </citation>
    <scope>NUCLEOTIDE SEQUENCE [LARGE SCALE GENOMIC DNA]</scope>
    <source>
        <strain evidence="1 2">PDB-F2</strain>
    </source>
</reference>
<name>A0AAC9IZE5_VIRHA</name>
<protein>
    <recommendedName>
        <fullName evidence="3">Gamma-type small acid-soluble spore protein</fullName>
    </recommendedName>
</protein>
<evidence type="ECO:0000313" key="2">
    <source>
        <dbReference type="Proteomes" id="UP000182945"/>
    </source>
</evidence>
<organism evidence="1 2">
    <name type="scientific">Virgibacillus halodenitrificans</name>
    <name type="common">Bacillus halodenitrificans</name>
    <dbReference type="NCBI Taxonomy" id="1482"/>
    <lineage>
        <taxon>Bacteria</taxon>
        <taxon>Bacillati</taxon>
        <taxon>Bacillota</taxon>
        <taxon>Bacilli</taxon>
        <taxon>Bacillales</taxon>
        <taxon>Bacillaceae</taxon>
        <taxon>Virgibacillus</taxon>
    </lineage>
</organism>
<dbReference type="Proteomes" id="UP000182945">
    <property type="component" value="Chromosome"/>
</dbReference>